<keyword evidence="1" id="KW-0808">Transferase</keyword>
<proteinExistence type="inferred from homology"/>
<dbReference type="InterPro" id="IPR050600">
    <property type="entry name" value="SETD3_SETD6_MTase"/>
</dbReference>
<dbReference type="GO" id="GO:0018064">
    <property type="term" value="F:protein-L-histidine N-tele-methyltransferase activity"/>
    <property type="evidence" value="ECO:0007669"/>
    <property type="project" value="UniProtKB-EC"/>
</dbReference>
<comment type="catalytic activity">
    <reaction evidence="1">
        <text>L-histidyl-[protein] + S-adenosyl-L-methionine = N(tele)-methyl-L-histidyl-[protein] + S-adenosyl-L-homocysteine + H(+)</text>
        <dbReference type="Rhea" id="RHEA:19369"/>
        <dbReference type="Rhea" id="RHEA-COMP:9745"/>
        <dbReference type="Rhea" id="RHEA-COMP:11600"/>
        <dbReference type="ChEBI" id="CHEBI:15378"/>
        <dbReference type="ChEBI" id="CHEBI:16367"/>
        <dbReference type="ChEBI" id="CHEBI:29979"/>
        <dbReference type="ChEBI" id="CHEBI:57856"/>
        <dbReference type="ChEBI" id="CHEBI:59789"/>
        <dbReference type="EC" id="2.1.1.85"/>
    </reaction>
</comment>
<dbReference type="PANTHER" id="PTHR13271:SF151">
    <property type="entry name" value="SET DOMAIN-CONTAINING PROTEIN 4"/>
    <property type="match status" value="1"/>
</dbReference>
<gene>
    <name evidence="3" type="ORF">DYB36_001081</name>
</gene>
<dbReference type="AlphaFoldDB" id="A0A397AQP5"/>
<evidence type="ECO:0000256" key="1">
    <source>
        <dbReference type="PROSITE-ProRule" id="PRU00898"/>
    </source>
</evidence>
<protein>
    <recommendedName>
        <fullName evidence="1">protein-histidine N-methyltransferase</fullName>
        <ecNumber evidence="1">2.1.1.85</ecNumber>
    </recommendedName>
</protein>
<dbReference type="PANTHER" id="PTHR13271">
    <property type="entry name" value="UNCHARACTERIZED PUTATIVE METHYLTRANSFERASE"/>
    <property type="match status" value="1"/>
</dbReference>
<dbReference type="EMBL" id="QUSZ01005690">
    <property type="protein sequence ID" value="RHY08584.1"/>
    <property type="molecule type" value="Genomic_DNA"/>
</dbReference>
<dbReference type="Gene3D" id="3.90.1410.10">
    <property type="entry name" value="set domain protein methyltransferase, domain 1"/>
    <property type="match status" value="1"/>
</dbReference>
<reference evidence="3 4" key="1">
    <citation type="submission" date="2018-08" db="EMBL/GenBank/DDBJ databases">
        <title>Aphanomyces genome sequencing and annotation.</title>
        <authorList>
            <person name="Minardi D."/>
            <person name="Oidtmann B."/>
            <person name="Van Der Giezen M."/>
            <person name="Studholme D.J."/>
        </authorList>
    </citation>
    <scope>NUCLEOTIDE SEQUENCE [LARGE SCALE GENOMIC DNA]</scope>
    <source>
        <strain evidence="3 4">Kv</strain>
    </source>
</reference>
<evidence type="ECO:0000256" key="2">
    <source>
        <dbReference type="SAM" id="MobiDB-lite"/>
    </source>
</evidence>
<evidence type="ECO:0000313" key="4">
    <source>
        <dbReference type="Proteomes" id="UP000265427"/>
    </source>
</evidence>
<dbReference type="GO" id="GO:0032259">
    <property type="term" value="P:methylation"/>
    <property type="evidence" value="ECO:0007669"/>
    <property type="project" value="UniProtKB-KW"/>
</dbReference>
<comment type="caution">
    <text evidence="3">The sequence shown here is derived from an EMBL/GenBank/DDBJ whole genome shotgun (WGS) entry which is preliminary data.</text>
</comment>
<dbReference type="InterPro" id="IPR046341">
    <property type="entry name" value="SET_dom_sf"/>
</dbReference>
<name>A0A397AQP5_APHAT</name>
<dbReference type="EC" id="2.1.1.85" evidence="1"/>
<comment type="similarity">
    <text evidence="1">Belongs to the class V-like SAM-binding methyltransferase superfamily. SETD3 actin-histidine methyltransferase family.</text>
</comment>
<dbReference type="SUPFAM" id="SSF82199">
    <property type="entry name" value="SET domain"/>
    <property type="match status" value="1"/>
</dbReference>
<organism evidence="3 4">
    <name type="scientific">Aphanomyces astaci</name>
    <name type="common">Crayfish plague agent</name>
    <dbReference type="NCBI Taxonomy" id="112090"/>
    <lineage>
        <taxon>Eukaryota</taxon>
        <taxon>Sar</taxon>
        <taxon>Stramenopiles</taxon>
        <taxon>Oomycota</taxon>
        <taxon>Saprolegniomycetes</taxon>
        <taxon>Saprolegniales</taxon>
        <taxon>Verrucalvaceae</taxon>
        <taxon>Aphanomyces</taxon>
    </lineage>
</organism>
<dbReference type="VEuPathDB" id="FungiDB:H257_12540"/>
<dbReference type="PROSITE" id="PS51565">
    <property type="entry name" value="SAM_MT85_SETD3"/>
    <property type="match status" value="1"/>
</dbReference>
<evidence type="ECO:0000313" key="3">
    <source>
        <dbReference type="EMBL" id="RHY08584.1"/>
    </source>
</evidence>
<feature type="region of interest" description="Disordered" evidence="2">
    <location>
        <begin position="407"/>
        <end position="429"/>
    </location>
</feature>
<keyword evidence="1" id="KW-0949">S-adenosyl-L-methionine</keyword>
<feature type="compositionally biased region" description="Polar residues" evidence="2">
    <location>
        <begin position="407"/>
        <end position="416"/>
    </location>
</feature>
<dbReference type="Proteomes" id="UP000265427">
    <property type="component" value="Unassembled WGS sequence"/>
</dbReference>
<dbReference type="GO" id="GO:0016279">
    <property type="term" value="F:protein-lysine N-methyltransferase activity"/>
    <property type="evidence" value="ECO:0007669"/>
    <property type="project" value="TreeGrafter"/>
</dbReference>
<dbReference type="InterPro" id="IPR025785">
    <property type="entry name" value="SETD3"/>
</dbReference>
<sequence length="487" mass="53643">MLLHFKLYMHEPNGVAAATLRELTAVLGVCTSWKDLNDVTVLNKLVALSGTLRSLERCSSIVGDDDVATSTSAATLAAFQAWLEEGMQVPVGQGKFNVEQMGDHGNGLRARVDLPQGVPIMSIPATLLLTSSSLPRALAHLRQDPLCRQFPTVSLALRVLHEALTPSSFFAPYVAVLPRQMHLPLQYTVADFAALASSAAAYASAIQLFYNALRQYLSLHRHFHQQPTIFRHESFSLTNYFWALSVALTRQNNVPTPDDPSALALIPGWDMCNHAIGDMTTYSDSASIHCDAMTSFAPGDEITICYGPRPNADLLVYSGFSLSHNPYNGPVSLVLPLLDQKLDPLVKLRTMLLQKRNATISANGLHVQLDAQSGRLTSRLYREQVQLLVLDKPSLAIALRRDVDKINTPSKESASNGKEGGHEQHLIPWPDQETMDKANRRLQDACAAAILSIKHSNETIHESIRAFLATERRVYELAKSHVVEFKP</sequence>
<keyword evidence="1" id="KW-0489">Methyltransferase</keyword>
<accession>A0A397AQP5</accession>